<dbReference type="EMBL" id="RBXB01000001">
    <property type="protein sequence ID" value="RKT01080.1"/>
    <property type="molecule type" value="Genomic_DNA"/>
</dbReference>
<name>A0A495SNS3_9FLAO</name>
<gene>
    <name evidence="1" type="ORF">BCF58_0291</name>
</gene>
<protein>
    <submittedName>
        <fullName evidence="1">Uncharacterized protein</fullName>
    </submittedName>
</protein>
<dbReference type="RefSeq" id="WP_121460024.1">
    <property type="nucleotide sequence ID" value="NZ_RBXB01000001.1"/>
</dbReference>
<keyword evidence="2" id="KW-1185">Reference proteome</keyword>
<proteinExistence type="predicted"/>
<evidence type="ECO:0000313" key="1">
    <source>
        <dbReference type="EMBL" id="RKT01080.1"/>
    </source>
</evidence>
<evidence type="ECO:0000313" key="2">
    <source>
        <dbReference type="Proteomes" id="UP000272428"/>
    </source>
</evidence>
<sequence>MIQLIITIAIFILFVSHEISTFKILKKYKKLTDEQKDFIDQMRNDYDSLIEKYLDLLQKKDEPGKNREP</sequence>
<reference evidence="1 2" key="1">
    <citation type="submission" date="2018-10" db="EMBL/GenBank/DDBJ databases">
        <title>Genomic Encyclopedia of Archaeal and Bacterial Type Strains, Phase II (KMG-II): from individual species to whole genera.</title>
        <authorList>
            <person name="Goeker M."/>
        </authorList>
    </citation>
    <scope>NUCLEOTIDE SEQUENCE [LARGE SCALE GENOMIC DNA]</scope>
    <source>
        <strain evidence="1 2">DSM 14219</strain>
    </source>
</reference>
<comment type="caution">
    <text evidence="1">The sequence shown here is derived from an EMBL/GenBank/DDBJ whole genome shotgun (WGS) entry which is preliminary data.</text>
</comment>
<accession>A0A495SNS3</accession>
<dbReference type="AlphaFoldDB" id="A0A495SNS3"/>
<organism evidence="1 2">
    <name type="scientific">Chryseobacterium defluvii</name>
    <dbReference type="NCBI Taxonomy" id="160396"/>
    <lineage>
        <taxon>Bacteria</taxon>
        <taxon>Pseudomonadati</taxon>
        <taxon>Bacteroidota</taxon>
        <taxon>Flavobacteriia</taxon>
        <taxon>Flavobacteriales</taxon>
        <taxon>Weeksellaceae</taxon>
        <taxon>Chryseobacterium group</taxon>
        <taxon>Chryseobacterium</taxon>
    </lineage>
</organism>
<dbReference type="Proteomes" id="UP000272428">
    <property type="component" value="Unassembled WGS sequence"/>
</dbReference>